<evidence type="ECO:0000313" key="1">
    <source>
        <dbReference type="EMBL" id="KKL16093.1"/>
    </source>
</evidence>
<reference evidence="1" key="1">
    <citation type="journal article" date="2015" name="Nature">
        <title>Complex archaea that bridge the gap between prokaryotes and eukaryotes.</title>
        <authorList>
            <person name="Spang A."/>
            <person name="Saw J.H."/>
            <person name="Jorgensen S.L."/>
            <person name="Zaremba-Niedzwiedzka K."/>
            <person name="Martijn J."/>
            <person name="Lind A.E."/>
            <person name="van Eijk R."/>
            <person name="Schleper C."/>
            <person name="Guy L."/>
            <person name="Ettema T.J."/>
        </authorList>
    </citation>
    <scope>NUCLEOTIDE SEQUENCE</scope>
</reference>
<proteinExistence type="predicted"/>
<evidence type="ECO:0008006" key="2">
    <source>
        <dbReference type="Google" id="ProtNLM"/>
    </source>
</evidence>
<dbReference type="PANTHER" id="PTHR10362">
    <property type="entry name" value="HISTIDINE AMMONIA-LYASE"/>
    <property type="match status" value="1"/>
</dbReference>
<gene>
    <name evidence="1" type="ORF">LCGC14_2499060</name>
</gene>
<organism evidence="1">
    <name type="scientific">marine sediment metagenome</name>
    <dbReference type="NCBI Taxonomy" id="412755"/>
    <lineage>
        <taxon>unclassified sequences</taxon>
        <taxon>metagenomes</taxon>
        <taxon>ecological metagenomes</taxon>
    </lineage>
</organism>
<feature type="non-terminal residue" evidence="1">
    <location>
        <position position="80"/>
    </location>
</feature>
<dbReference type="InterPro" id="IPR024083">
    <property type="entry name" value="Fumarase/histidase_N"/>
</dbReference>
<dbReference type="InterPro" id="IPR001106">
    <property type="entry name" value="Aromatic_Lyase"/>
</dbReference>
<dbReference type="AlphaFoldDB" id="A0A0F9DW79"/>
<dbReference type="EMBL" id="LAZR01039802">
    <property type="protein sequence ID" value="KKL16093.1"/>
    <property type="molecule type" value="Genomic_DNA"/>
</dbReference>
<dbReference type="Gene3D" id="1.10.275.10">
    <property type="entry name" value="Fumarase/aspartase (N-terminal domain)"/>
    <property type="match status" value="1"/>
</dbReference>
<name>A0A0F9DW79_9ZZZZ</name>
<dbReference type="GO" id="GO:0003824">
    <property type="term" value="F:catalytic activity"/>
    <property type="evidence" value="ECO:0007669"/>
    <property type="project" value="InterPro"/>
</dbReference>
<sequence>MKEISLGYDGMTLEDLVAIARQGALVKLSKESKNRIMGGRKLIDQWVKEEKTIYGVTTGFGALSDVRISKNDIRQLQKNI</sequence>
<dbReference type="InterPro" id="IPR008948">
    <property type="entry name" value="L-Aspartase-like"/>
</dbReference>
<dbReference type="Pfam" id="PF00221">
    <property type="entry name" value="Lyase_aromatic"/>
    <property type="match status" value="1"/>
</dbReference>
<comment type="caution">
    <text evidence="1">The sequence shown here is derived from an EMBL/GenBank/DDBJ whole genome shotgun (WGS) entry which is preliminary data.</text>
</comment>
<accession>A0A0F9DW79</accession>
<dbReference type="SUPFAM" id="SSF48557">
    <property type="entry name" value="L-aspartase-like"/>
    <property type="match status" value="1"/>
</dbReference>
<protein>
    <recommendedName>
        <fullName evidence="2">Histidine ammonia-lyase</fullName>
    </recommendedName>
</protein>